<accession>A0A9X0H232</accession>
<proteinExistence type="predicted"/>
<dbReference type="InterPro" id="IPR051262">
    <property type="entry name" value="SMP-30/CGR1_Lactonase"/>
</dbReference>
<evidence type="ECO:0000313" key="3">
    <source>
        <dbReference type="EMBL" id="KPX09686.1"/>
    </source>
</evidence>
<evidence type="ECO:0000259" key="2">
    <source>
        <dbReference type="Pfam" id="PF08450"/>
    </source>
</evidence>
<dbReference type="RefSeq" id="WP_052818144.1">
    <property type="nucleotide sequence ID" value="NZ_JYHD01000145.1"/>
</dbReference>
<protein>
    <submittedName>
        <fullName evidence="3">Lactonase</fullName>
    </submittedName>
</protein>
<dbReference type="GO" id="GO:0016787">
    <property type="term" value="F:hydrolase activity"/>
    <property type="evidence" value="ECO:0007669"/>
    <property type="project" value="UniProtKB-KW"/>
</dbReference>
<sequence>MNPDGSTPVVVLKPEQGFVPNDLVFDKFGGFYFTDFRGNSTTPAGGVYYMAPADRTITPVLQRLSLANGIGLSPDGTTLWVTESGRNLLHKIKLSDATTIAPLGSSIPYRFTGPAPDSLRVDREGNVYVAMMRQGRVMTFAPDGVPIGQILVPKRDQGGNLLSASVALSPTTRDIYIVSADSRATGTAGIFRAASVAPGFKLYSHD</sequence>
<evidence type="ECO:0000256" key="1">
    <source>
        <dbReference type="ARBA" id="ARBA00022801"/>
    </source>
</evidence>
<dbReference type="InterPro" id="IPR011042">
    <property type="entry name" value="6-blade_b-propeller_TolB-like"/>
</dbReference>
<dbReference type="SUPFAM" id="SSF63829">
    <property type="entry name" value="Calcium-dependent phosphotriesterase"/>
    <property type="match status" value="1"/>
</dbReference>
<organism evidence="3 4">
    <name type="scientific">Pseudomonas syringae pv. daphniphylli</name>
    <dbReference type="NCBI Taxonomy" id="264455"/>
    <lineage>
        <taxon>Bacteria</taxon>
        <taxon>Pseudomonadati</taxon>
        <taxon>Pseudomonadota</taxon>
        <taxon>Gammaproteobacteria</taxon>
        <taxon>Pseudomonadales</taxon>
        <taxon>Pseudomonadaceae</taxon>
        <taxon>Pseudomonas</taxon>
        <taxon>Pseudomonas syringae</taxon>
    </lineage>
</organism>
<comment type="caution">
    <text evidence="3">The sequence shown here is derived from an EMBL/GenBank/DDBJ whole genome shotgun (WGS) entry which is preliminary data.</text>
</comment>
<dbReference type="EMBL" id="LJQF01000294">
    <property type="protein sequence ID" value="KPX09686.1"/>
    <property type="molecule type" value="Genomic_DNA"/>
</dbReference>
<dbReference type="Proteomes" id="UP000050345">
    <property type="component" value="Unassembled WGS sequence"/>
</dbReference>
<dbReference type="InterPro" id="IPR013658">
    <property type="entry name" value="SGL"/>
</dbReference>
<reference evidence="3 4" key="1">
    <citation type="submission" date="2015-09" db="EMBL/GenBank/DDBJ databases">
        <title>Genome announcement of multiple Pseudomonas syringae strains.</title>
        <authorList>
            <person name="Thakur S."/>
            <person name="Wang P.W."/>
            <person name="Gong Y."/>
            <person name="Weir B.S."/>
            <person name="Guttman D.S."/>
        </authorList>
    </citation>
    <scope>NUCLEOTIDE SEQUENCE [LARGE SCALE GENOMIC DNA]</scope>
    <source>
        <strain evidence="3 4">ICMP9757</strain>
    </source>
</reference>
<feature type="domain" description="SMP-30/Gluconolactonase/LRE-like region" evidence="2">
    <location>
        <begin position="16"/>
        <end position="155"/>
    </location>
</feature>
<name>A0A9X0H232_PSESX</name>
<keyword evidence="1" id="KW-0378">Hydrolase</keyword>
<dbReference type="PANTHER" id="PTHR47572">
    <property type="entry name" value="LIPOPROTEIN-RELATED"/>
    <property type="match status" value="1"/>
</dbReference>
<dbReference type="AlphaFoldDB" id="A0A9X0H232"/>
<evidence type="ECO:0000313" key="4">
    <source>
        <dbReference type="Proteomes" id="UP000050345"/>
    </source>
</evidence>
<gene>
    <name evidence="3" type="ORF">ALO73_01809</name>
</gene>
<dbReference type="Gene3D" id="2.120.10.30">
    <property type="entry name" value="TolB, C-terminal domain"/>
    <property type="match status" value="1"/>
</dbReference>
<dbReference type="PANTHER" id="PTHR47572:SF4">
    <property type="entry name" value="LACTONASE DRP35"/>
    <property type="match status" value="1"/>
</dbReference>
<dbReference type="Pfam" id="PF08450">
    <property type="entry name" value="SGL"/>
    <property type="match status" value="1"/>
</dbReference>